<evidence type="ECO:0000313" key="4">
    <source>
        <dbReference type="EMBL" id="KAJ9544611.1"/>
    </source>
</evidence>
<evidence type="ECO:0000256" key="2">
    <source>
        <dbReference type="SAM" id="SignalP"/>
    </source>
</evidence>
<dbReference type="CDD" id="cd01754">
    <property type="entry name" value="PLAT_plant_stress"/>
    <property type="match status" value="1"/>
</dbReference>
<feature type="chain" id="PRO_5041434600" description="PLAT domain-containing protein" evidence="2">
    <location>
        <begin position="28"/>
        <end position="207"/>
    </location>
</feature>
<comment type="caution">
    <text evidence="4">The sequence shown here is derived from an EMBL/GenBank/DDBJ whole genome shotgun (WGS) entry which is preliminary data.</text>
</comment>
<dbReference type="SUPFAM" id="SSF49723">
    <property type="entry name" value="Lipase/lipooxygenase domain (PLAT/LH2 domain)"/>
    <property type="match status" value="1"/>
</dbReference>
<reference evidence="4" key="1">
    <citation type="submission" date="2023-03" db="EMBL/GenBank/DDBJ databases">
        <title>Chromosome-scale reference genome and RAD-based genetic map of yellow starthistle (Centaurea solstitialis) reveal putative structural variation and QTLs associated with invader traits.</title>
        <authorList>
            <person name="Reatini B."/>
            <person name="Cang F.A."/>
            <person name="Jiang Q."/>
            <person name="Mckibben M.T.W."/>
            <person name="Barker M.S."/>
            <person name="Rieseberg L.H."/>
            <person name="Dlugosch K.M."/>
        </authorList>
    </citation>
    <scope>NUCLEOTIDE SEQUENCE</scope>
    <source>
        <strain evidence="4">CAN-66</strain>
        <tissue evidence="4">Leaf</tissue>
    </source>
</reference>
<sequence>MGGASMVNHLFFTAILILISTSTICRSVSTPDLTRYQSMSSPVEDDPDCIYNVYTRTGSIWKGGSDSIMTLTLYDAAGYGIRISDLEAWGGLMGPDYDYFERGNLDLFSGRGPCLTGPPCEMNLTSDGTGSGHGWYCNYVEVTATGVHEQCAQQQFEVEQWLATDTSPYELTAIRNNCEDSATRRRSGGRHVILESGSSSPVIRMVK</sequence>
<comment type="caution">
    <text evidence="1">Lacks conserved residue(s) required for the propagation of feature annotation.</text>
</comment>
<dbReference type="InterPro" id="IPR001024">
    <property type="entry name" value="PLAT/LH2_dom"/>
</dbReference>
<dbReference type="PANTHER" id="PTHR31718:SF0">
    <property type="entry name" value="PLAT DOMAIN-CONTAINING PROTEIN 2"/>
    <property type="match status" value="1"/>
</dbReference>
<feature type="signal peptide" evidence="2">
    <location>
        <begin position="1"/>
        <end position="27"/>
    </location>
</feature>
<dbReference type="EMBL" id="JARYMX010000006">
    <property type="protein sequence ID" value="KAJ9544611.1"/>
    <property type="molecule type" value="Genomic_DNA"/>
</dbReference>
<evidence type="ECO:0000259" key="3">
    <source>
        <dbReference type="PROSITE" id="PS50095"/>
    </source>
</evidence>
<evidence type="ECO:0000256" key="1">
    <source>
        <dbReference type="PROSITE-ProRule" id="PRU00152"/>
    </source>
</evidence>
<gene>
    <name evidence="4" type="ORF">OSB04_024318</name>
</gene>
<proteinExistence type="predicted"/>
<evidence type="ECO:0000313" key="5">
    <source>
        <dbReference type="Proteomes" id="UP001172457"/>
    </source>
</evidence>
<dbReference type="AlphaFoldDB" id="A0AA38WDR4"/>
<dbReference type="InterPro" id="IPR036392">
    <property type="entry name" value="PLAT/LH2_dom_sf"/>
</dbReference>
<protein>
    <recommendedName>
        <fullName evidence="3">PLAT domain-containing protein</fullName>
    </recommendedName>
</protein>
<dbReference type="PANTHER" id="PTHR31718">
    <property type="entry name" value="PLAT DOMAIN-CONTAINING PROTEIN"/>
    <property type="match status" value="1"/>
</dbReference>
<dbReference type="Pfam" id="PF01477">
    <property type="entry name" value="PLAT"/>
    <property type="match status" value="1"/>
</dbReference>
<dbReference type="PROSITE" id="PS50095">
    <property type="entry name" value="PLAT"/>
    <property type="match status" value="1"/>
</dbReference>
<feature type="domain" description="PLAT" evidence="3">
    <location>
        <begin position="49"/>
        <end position="176"/>
    </location>
</feature>
<keyword evidence="5" id="KW-1185">Reference proteome</keyword>
<organism evidence="4 5">
    <name type="scientific">Centaurea solstitialis</name>
    <name type="common">yellow star-thistle</name>
    <dbReference type="NCBI Taxonomy" id="347529"/>
    <lineage>
        <taxon>Eukaryota</taxon>
        <taxon>Viridiplantae</taxon>
        <taxon>Streptophyta</taxon>
        <taxon>Embryophyta</taxon>
        <taxon>Tracheophyta</taxon>
        <taxon>Spermatophyta</taxon>
        <taxon>Magnoliopsida</taxon>
        <taxon>eudicotyledons</taxon>
        <taxon>Gunneridae</taxon>
        <taxon>Pentapetalae</taxon>
        <taxon>asterids</taxon>
        <taxon>campanulids</taxon>
        <taxon>Asterales</taxon>
        <taxon>Asteraceae</taxon>
        <taxon>Carduoideae</taxon>
        <taxon>Cardueae</taxon>
        <taxon>Centaureinae</taxon>
        <taxon>Centaurea</taxon>
    </lineage>
</organism>
<keyword evidence="2" id="KW-0732">Signal</keyword>
<dbReference type="Gene3D" id="2.60.60.20">
    <property type="entry name" value="PLAT/LH2 domain"/>
    <property type="match status" value="1"/>
</dbReference>
<accession>A0AA38WDR4</accession>
<name>A0AA38WDR4_9ASTR</name>
<dbReference type="Proteomes" id="UP001172457">
    <property type="component" value="Chromosome 6"/>
</dbReference>